<dbReference type="PANTHER" id="PTHR47926">
    <property type="entry name" value="PENTATRICOPEPTIDE REPEAT-CONTAINING PROTEIN"/>
    <property type="match status" value="1"/>
</dbReference>
<evidence type="ECO:0000256" key="2">
    <source>
        <dbReference type="PROSITE-ProRule" id="PRU00708"/>
    </source>
</evidence>
<dbReference type="eggNOG" id="KOG4197">
    <property type="taxonomic scope" value="Eukaryota"/>
</dbReference>
<sequence>NCILSSSNLGLTHDTFFAAKLINLYSQLTNPRTTRKLFDEIPHRTVYIWNCILKCYCRDRRYKESLLLFSRFFSSQTPDVYAVQISLKACSAVKSLGFGKIIHGFIKKTDQIDRHLFIGSALIELYSKCGKMDDALCVFEEFIEPDAVLWTTMITGYEQNGEPIHALKFFARMAMNRGVLIDPITLVSVVSACAKIFDLKLGKSVHGYIFRMGYENVVSLLNALLNLYGKTGSVNAASKVFEKMEEKDVISWGSIISCYAHNCFPEEALVLFEDMLARGIEPNAVVFISALQACEATCNVETGKKIHKLAVRKGLDLDILVSTALIDMYMSCSCPDEAIEVFDHMPKKDVVCFSAMLHGCVQNGRESQSIGVFRDMLARNFNPDNFDLVKVLTACSELGVLLQTSCMHGFAIKCGVVNNSFIGASLIESYAKCGTLDSATAIFRQIIDRDVVTWSSMLAAYGFHGKGKEALDLFNEMIESSSVKPNGVLFLSVLSACSHAGLLKEGIEIFNVMVKDYDICPNSKHYGIVVDLLGRIGELEKAMVFIGQMQEPVEANVWGALLGACKIHQNVGIGETAAKELQRLGYCQAGYYILLSNMYAVDEKVG</sequence>
<dbReference type="GO" id="GO:0009451">
    <property type="term" value="P:RNA modification"/>
    <property type="evidence" value="ECO:0007669"/>
    <property type="project" value="InterPro"/>
</dbReference>
<dbReference type="Pfam" id="PF13041">
    <property type="entry name" value="PPR_2"/>
    <property type="match status" value="1"/>
</dbReference>
<dbReference type="NCBIfam" id="TIGR00756">
    <property type="entry name" value="PPR"/>
    <property type="match status" value="7"/>
</dbReference>
<dbReference type="Gene3D" id="1.25.40.10">
    <property type="entry name" value="Tetratricopeptide repeat domain"/>
    <property type="match status" value="5"/>
</dbReference>
<dbReference type="FunFam" id="1.25.40.10:FF:000285">
    <property type="entry name" value="Pentatricopeptide repeat-containing protein, chloroplastic"/>
    <property type="match status" value="1"/>
</dbReference>
<dbReference type="Pfam" id="PF01535">
    <property type="entry name" value="PPR"/>
    <property type="match status" value="9"/>
</dbReference>
<dbReference type="FunFam" id="1.25.40.10:FF:000343">
    <property type="entry name" value="Pentatricopeptide repeat-containing protein At3g58590"/>
    <property type="match status" value="1"/>
</dbReference>
<dbReference type="PANTHER" id="PTHR47926:SF431">
    <property type="entry name" value="PENTATRICOPEPTIDE REPEAT-CONTAINING PROTEIN-RELATED"/>
    <property type="match status" value="1"/>
</dbReference>
<dbReference type="PROSITE" id="PS51375">
    <property type="entry name" value="PPR"/>
    <property type="match status" value="4"/>
</dbReference>
<dbReference type="InterPro" id="IPR011990">
    <property type="entry name" value="TPR-like_helical_dom_sf"/>
</dbReference>
<evidence type="ECO:0000313" key="3">
    <source>
        <dbReference type="EMBL" id="EYU34742.1"/>
    </source>
</evidence>
<dbReference type="STRING" id="4155.A0A022R269"/>
<feature type="repeat" description="PPR" evidence="2">
    <location>
        <begin position="248"/>
        <end position="282"/>
    </location>
</feature>
<organism evidence="3 4">
    <name type="scientific">Erythranthe guttata</name>
    <name type="common">Yellow monkey flower</name>
    <name type="synonym">Mimulus guttatus</name>
    <dbReference type="NCBI Taxonomy" id="4155"/>
    <lineage>
        <taxon>Eukaryota</taxon>
        <taxon>Viridiplantae</taxon>
        <taxon>Streptophyta</taxon>
        <taxon>Embryophyta</taxon>
        <taxon>Tracheophyta</taxon>
        <taxon>Spermatophyta</taxon>
        <taxon>Magnoliopsida</taxon>
        <taxon>eudicotyledons</taxon>
        <taxon>Gunneridae</taxon>
        <taxon>Pentapetalae</taxon>
        <taxon>asterids</taxon>
        <taxon>lamiids</taxon>
        <taxon>Lamiales</taxon>
        <taxon>Phrymaceae</taxon>
        <taxon>Erythranthe</taxon>
    </lineage>
</organism>
<dbReference type="Proteomes" id="UP000030748">
    <property type="component" value="Unassembled WGS sequence"/>
</dbReference>
<dbReference type="InterPro" id="IPR046960">
    <property type="entry name" value="PPR_At4g14850-like_plant"/>
</dbReference>
<dbReference type="InterPro" id="IPR002885">
    <property type="entry name" value="PPR_rpt"/>
</dbReference>
<feature type="repeat" description="PPR" evidence="2">
    <location>
        <begin position="349"/>
        <end position="383"/>
    </location>
</feature>
<dbReference type="AlphaFoldDB" id="A0A022R269"/>
<dbReference type="FunFam" id="1.25.40.10:FF:000090">
    <property type="entry name" value="Pentatricopeptide repeat-containing protein, chloroplastic"/>
    <property type="match status" value="1"/>
</dbReference>
<protein>
    <recommendedName>
        <fullName evidence="5">Pentacotripeptide-repeat region of PRORP domain-containing protein</fullName>
    </recommendedName>
</protein>
<feature type="repeat" description="PPR" evidence="2">
    <location>
        <begin position="146"/>
        <end position="181"/>
    </location>
</feature>
<keyword evidence="4" id="KW-1185">Reference proteome</keyword>
<reference evidence="3 4" key="1">
    <citation type="journal article" date="2013" name="Proc. Natl. Acad. Sci. U.S.A.">
        <title>Fine-scale variation in meiotic recombination in Mimulus inferred from population shotgun sequencing.</title>
        <authorList>
            <person name="Hellsten U."/>
            <person name="Wright K.M."/>
            <person name="Jenkins J."/>
            <person name="Shu S."/>
            <person name="Yuan Y."/>
            <person name="Wessler S.R."/>
            <person name="Schmutz J."/>
            <person name="Willis J.H."/>
            <person name="Rokhsar D.S."/>
        </authorList>
    </citation>
    <scope>NUCLEOTIDE SEQUENCE [LARGE SCALE GENOMIC DNA]</scope>
    <source>
        <strain evidence="4">cv. DUN x IM62</strain>
    </source>
</reference>
<dbReference type="FunFam" id="1.25.40.10:FF:000073">
    <property type="entry name" value="Pentatricopeptide repeat-containing protein chloroplastic"/>
    <property type="match status" value="1"/>
</dbReference>
<evidence type="ECO:0000256" key="1">
    <source>
        <dbReference type="ARBA" id="ARBA00022737"/>
    </source>
</evidence>
<evidence type="ECO:0000313" key="4">
    <source>
        <dbReference type="Proteomes" id="UP000030748"/>
    </source>
</evidence>
<dbReference type="EMBL" id="KI630674">
    <property type="protein sequence ID" value="EYU34742.1"/>
    <property type="molecule type" value="Genomic_DNA"/>
</dbReference>
<dbReference type="GO" id="GO:0003729">
    <property type="term" value="F:mRNA binding"/>
    <property type="evidence" value="ECO:0007669"/>
    <property type="project" value="UniProtKB-ARBA"/>
</dbReference>
<feature type="non-terminal residue" evidence="3">
    <location>
        <position position="1"/>
    </location>
</feature>
<name>A0A022R269_ERYGU</name>
<accession>A0A022R269</accession>
<keyword evidence="1" id="KW-0677">Repeat</keyword>
<gene>
    <name evidence="3" type="ORF">MIMGU_mgv1a023651mg</name>
</gene>
<proteinExistence type="predicted"/>
<evidence type="ECO:0008006" key="5">
    <source>
        <dbReference type="Google" id="ProtNLM"/>
    </source>
</evidence>
<feature type="repeat" description="PPR" evidence="2">
    <location>
        <begin position="450"/>
        <end position="484"/>
    </location>
</feature>